<dbReference type="EMBL" id="CP001326">
    <property type="protein sequence ID" value="ACO63347.1"/>
    <property type="molecule type" value="Genomic_DNA"/>
</dbReference>
<evidence type="ECO:0000313" key="2">
    <source>
        <dbReference type="EMBL" id="ACO63347.1"/>
    </source>
</evidence>
<dbReference type="AlphaFoldDB" id="C1E612"/>
<dbReference type="RefSeq" id="XP_002502089.1">
    <property type="nucleotide sequence ID" value="XM_002502043.1"/>
</dbReference>
<dbReference type="GeneID" id="8243758"/>
<reference evidence="2 3" key="1">
    <citation type="journal article" date="2009" name="Science">
        <title>Green evolution and dynamic adaptations revealed by genomes of the marine picoeukaryotes Micromonas.</title>
        <authorList>
            <person name="Worden A.Z."/>
            <person name="Lee J.H."/>
            <person name="Mock T."/>
            <person name="Rouze P."/>
            <person name="Simmons M.P."/>
            <person name="Aerts A.L."/>
            <person name="Allen A.E."/>
            <person name="Cuvelier M.L."/>
            <person name="Derelle E."/>
            <person name="Everett M.V."/>
            <person name="Foulon E."/>
            <person name="Grimwood J."/>
            <person name="Gundlach H."/>
            <person name="Henrissat B."/>
            <person name="Napoli C."/>
            <person name="McDonald S.M."/>
            <person name="Parker M.S."/>
            <person name="Rombauts S."/>
            <person name="Salamov A."/>
            <person name="Von Dassow P."/>
            <person name="Badger J.H."/>
            <person name="Coutinho P.M."/>
            <person name="Demir E."/>
            <person name="Dubchak I."/>
            <person name="Gentemann C."/>
            <person name="Eikrem W."/>
            <person name="Gready J.E."/>
            <person name="John U."/>
            <person name="Lanier W."/>
            <person name="Lindquist E.A."/>
            <person name="Lucas S."/>
            <person name="Mayer K.F."/>
            <person name="Moreau H."/>
            <person name="Not F."/>
            <person name="Otillar R."/>
            <person name="Panaud O."/>
            <person name="Pangilinan J."/>
            <person name="Paulsen I."/>
            <person name="Piegu B."/>
            <person name="Poliakov A."/>
            <person name="Robbens S."/>
            <person name="Schmutz J."/>
            <person name="Toulza E."/>
            <person name="Wyss T."/>
            <person name="Zelensky A."/>
            <person name="Zhou K."/>
            <person name="Armbrust E.V."/>
            <person name="Bhattacharya D."/>
            <person name="Goodenough U.W."/>
            <person name="Van de Peer Y."/>
            <person name="Grigoriev I.V."/>
        </authorList>
    </citation>
    <scope>NUCLEOTIDE SEQUENCE [LARGE SCALE GENOMIC DNA]</scope>
    <source>
        <strain evidence="3">RCC299 / NOUM17</strain>
    </source>
</reference>
<dbReference type="Proteomes" id="UP000002009">
    <property type="component" value="Chromosome 5"/>
</dbReference>
<feature type="region of interest" description="Disordered" evidence="1">
    <location>
        <begin position="1"/>
        <end position="98"/>
    </location>
</feature>
<keyword evidence="3" id="KW-1185">Reference proteome</keyword>
<gene>
    <name evidence="2" type="ORF">MICPUN_58506</name>
</gene>
<dbReference type="InParanoid" id="C1E612"/>
<accession>C1E612</accession>
<organism evidence="2 3">
    <name type="scientific">Micromonas commoda (strain RCC299 / NOUM17 / CCMP2709)</name>
    <name type="common">Picoplanktonic green alga</name>
    <dbReference type="NCBI Taxonomy" id="296587"/>
    <lineage>
        <taxon>Eukaryota</taxon>
        <taxon>Viridiplantae</taxon>
        <taxon>Chlorophyta</taxon>
        <taxon>Mamiellophyceae</taxon>
        <taxon>Mamiellales</taxon>
        <taxon>Mamiellaceae</taxon>
        <taxon>Micromonas</taxon>
    </lineage>
</organism>
<dbReference type="KEGG" id="mis:MICPUN_58506"/>
<evidence type="ECO:0000313" key="3">
    <source>
        <dbReference type="Proteomes" id="UP000002009"/>
    </source>
</evidence>
<evidence type="ECO:0000256" key="1">
    <source>
        <dbReference type="SAM" id="MobiDB-lite"/>
    </source>
</evidence>
<sequence length="184" mass="20314">MSDMTTIPHAKAAKPGPWCNTAPTLRQRAKRRRHSLGGADELLAPRSLTDERTRPAEVVSKDATPTAARGEDAGVPTSDLTGSSPPEPSTIKYNEAPRKKAPKWLYESKRFAWTERDEFGSMTRHEPVNPVLLAIARADSSVAWPSETTSPPASTPFGRELRKVMERAVMEKVRREAANKPTNE</sequence>
<name>C1E612_MICCC</name>
<proteinExistence type="predicted"/>
<protein>
    <submittedName>
        <fullName evidence="2">Uncharacterized protein</fullName>
    </submittedName>
</protein>